<dbReference type="Pfam" id="PF08242">
    <property type="entry name" value="Methyltransf_12"/>
    <property type="match status" value="1"/>
</dbReference>
<reference evidence="2" key="1">
    <citation type="submission" date="2020-09" db="EMBL/GenBank/DDBJ databases">
        <title>A novel bacterium of genus Hazenella, isolated from South China Sea.</title>
        <authorList>
            <person name="Huang H."/>
            <person name="Mo K."/>
            <person name="Hu Y."/>
        </authorList>
    </citation>
    <scope>NUCLEOTIDE SEQUENCE</scope>
    <source>
        <strain evidence="2">IB182357</strain>
    </source>
</reference>
<name>A0A926NB99_9BACL</name>
<dbReference type="AlphaFoldDB" id="A0A926NB99"/>
<dbReference type="GO" id="GO:0032259">
    <property type="term" value="P:methylation"/>
    <property type="evidence" value="ECO:0007669"/>
    <property type="project" value="UniProtKB-KW"/>
</dbReference>
<keyword evidence="3" id="KW-1185">Reference proteome</keyword>
<proteinExistence type="predicted"/>
<dbReference type="Gene3D" id="3.40.50.150">
    <property type="entry name" value="Vaccinia Virus protein VP39"/>
    <property type="match status" value="1"/>
</dbReference>
<dbReference type="Proteomes" id="UP000661691">
    <property type="component" value="Unassembled WGS sequence"/>
</dbReference>
<comment type="caution">
    <text evidence="2">The sequence shown here is derived from an EMBL/GenBank/DDBJ whole genome shotgun (WGS) entry which is preliminary data.</text>
</comment>
<evidence type="ECO:0000313" key="2">
    <source>
        <dbReference type="EMBL" id="MBD1372535.1"/>
    </source>
</evidence>
<sequence length="268" mass="30541">MLRKKTGVQRLNQYAESYDDYAAIFCKMAHRLLLATERQDIKPLRILDIGCGTGYTTQLLINRYPEADVVGIDLSPGMLRVAEEKILSSAPLTFICADVERFDLSVLGQFDLIVSSGVLHWLLDIQVAVNKWIKLLTSGGWLMVNTFGSETLHELHKTYLSMEQQMKIKPTRHGCTFPTSKAWHALFKKANLIQTEVHECWYRAEYTDCQDLLQTIKCCGESFSENGTGLFTQCRLLQAVQRKYNEAYTSNSGVYTTYHMMQMIGCKP</sequence>
<dbReference type="GO" id="GO:0008168">
    <property type="term" value="F:methyltransferase activity"/>
    <property type="evidence" value="ECO:0007669"/>
    <property type="project" value="UniProtKB-KW"/>
</dbReference>
<gene>
    <name evidence="2" type="ORF">IC620_09230</name>
</gene>
<evidence type="ECO:0000313" key="3">
    <source>
        <dbReference type="Proteomes" id="UP000661691"/>
    </source>
</evidence>
<keyword evidence="2" id="KW-0808">Transferase</keyword>
<dbReference type="PANTHER" id="PTHR43861">
    <property type="entry name" value="TRANS-ACONITATE 2-METHYLTRANSFERASE-RELATED"/>
    <property type="match status" value="1"/>
</dbReference>
<dbReference type="InterPro" id="IPR013217">
    <property type="entry name" value="Methyltransf_12"/>
</dbReference>
<protein>
    <submittedName>
        <fullName evidence="2">Methyltransferase domain-containing protein</fullName>
    </submittedName>
</protein>
<dbReference type="EMBL" id="JACXAH010000011">
    <property type="protein sequence ID" value="MBD1372535.1"/>
    <property type="molecule type" value="Genomic_DNA"/>
</dbReference>
<dbReference type="CDD" id="cd02440">
    <property type="entry name" value="AdoMet_MTases"/>
    <property type="match status" value="1"/>
</dbReference>
<dbReference type="SUPFAM" id="SSF53335">
    <property type="entry name" value="S-adenosyl-L-methionine-dependent methyltransferases"/>
    <property type="match status" value="1"/>
</dbReference>
<dbReference type="InterPro" id="IPR029063">
    <property type="entry name" value="SAM-dependent_MTases_sf"/>
</dbReference>
<dbReference type="RefSeq" id="WP_191142005.1">
    <property type="nucleotide sequence ID" value="NZ_JACXAH010000011.1"/>
</dbReference>
<organism evidence="2 3">
    <name type="scientific">Polycladospora coralii</name>
    <dbReference type="NCBI Taxonomy" id="2771432"/>
    <lineage>
        <taxon>Bacteria</taxon>
        <taxon>Bacillati</taxon>
        <taxon>Bacillota</taxon>
        <taxon>Bacilli</taxon>
        <taxon>Bacillales</taxon>
        <taxon>Thermoactinomycetaceae</taxon>
        <taxon>Polycladospora</taxon>
    </lineage>
</organism>
<dbReference type="PANTHER" id="PTHR43861:SF1">
    <property type="entry name" value="TRANS-ACONITATE 2-METHYLTRANSFERASE"/>
    <property type="match status" value="1"/>
</dbReference>
<keyword evidence="2" id="KW-0489">Methyltransferase</keyword>
<feature type="domain" description="Methyltransferase type 12" evidence="1">
    <location>
        <begin position="47"/>
        <end position="142"/>
    </location>
</feature>
<accession>A0A926NB99</accession>
<evidence type="ECO:0000259" key="1">
    <source>
        <dbReference type="Pfam" id="PF08242"/>
    </source>
</evidence>